<sequence>FVMEAYSELVKVFSRLHNLGHLSAICSWDSMVNMPPKSGAARGAALAELDVISHNIITDKRVQTLLKEAQEAATALTETEQSNLREMSRQILNETKLPESIVERKALVSSKAEQAWRQLRPKNDWDGFVPHLKEIVQISREMAGYLAAGTDMNLYEALLNMYEPGMTVGVLDSVFDDVKSWLPQLIQEVKEKNASTTILMPEGPFPIANQKELGLECMRTWKFDFEGFQEVKEKNASTTILMPEGPFPIAKQKELGLECMRTWKFDFEAGRLDISTHPFCGGVPEDVRLTTRYQEDNFDQSLMGIIHETGHGKYEQNRPKELLNQPGSRARSMGVHESQSLFAEMQIGRSAAFAKYLTPLVIKHLGQQPAFTVENMKNLACRVKPGLIRVDADELCYPLHVILRYEIERALVEGTLEVDAIPAVWDAKMKEYLGQDTTGNFLESRYRDRLW</sequence>
<organism evidence="2 3">
    <name type="scientific">Bodo saltans</name>
    <name type="common">Flagellated protozoan</name>
    <dbReference type="NCBI Taxonomy" id="75058"/>
    <lineage>
        <taxon>Eukaryota</taxon>
        <taxon>Discoba</taxon>
        <taxon>Euglenozoa</taxon>
        <taxon>Kinetoplastea</taxon>
        <taxon>Metakinetoplastina</taxon>
        <taxon>Eubodonida</taxon>
        <taxon>Bodonidae</taxon>
        <taxon>Bodo</taxon>
    </lineage>
</organism>
<dbReference type="OrthoDB" id="275647at2759"/>
<evidence type="ECO:0000313" key="3">
    <source>
        <dbReference type="Proteomes" id="UP000051952"/>
    </source>
</evidence>
<dbReference type="PANTHER" id="PTHR34217:SF1">
    <property type="entry name" value="CARBOXYPEPTIDASE 1"/>
    <property type="match status" value="1"/>
</dbReference>
<keyword evidence="2" id="KW-0121">Carboxypeptidase</keyword>
<dbReference type="CDD" id="cd06460">
    <property type="entry name" value="M32_Taq"/>
    <property type="match status" value="1"/>
</dbReference>
<dbReference type="Pfam" id="PF02074">
    <property type="entry name" value="Peptidase_M32"/>
    <property type="match status" value="2"/>
</dbReference>
<dbReference type="Gene3D" id="1.10.1370.30">
    <property type="match status" value="2"/>
</dbReference>
<dbReference type="InterPro" id="IPR001333">
    <property type="entry name" value="Peptidase_M32_Taq"/>
</dbReference>
<gene>
    <name evidence="2" type="ORF">BSAL_70460</name>
</gene>
<dbReference type="EMBL" id="CYKH01000514">
    <property type="protein sequence ID" value="CUG04174.1"/>
    <property type="molecule type" value="Genomic_DNA"/>
</dbReference>
<keyword evidence="2" id="KW-0378">Hydrolase</keyword>
<protein>
    <submittedName>
        <fullName evidence="2">Carboxypeptidase, putative</fullName>
    </submittedName>
</protein>
<dbReference type="OMA" id="IHWSHGS"/>
<feature type="non-terminal residue" evidence="2">
    <location>
        <position position="1"/>
    </location>
</feature>
<name>A0A0S4IZ28_BODSA</name>
<dbReference type="GO" id="GO:0004181">
    <property type="term" value="F:metallocarboxypeptidase activity"/>
    <property type="evidence" value="ECO:0007669"/>
    <property type="project" value="InterPro"/>
</dbReference>
<dbReference type="PIRSF" id="PIRSF006615">
    <property type="entry name" value="Zn_crbxpep_Taq"/>
    <property type="match status" value="1"/>
</dbReference>
<dbReference type="PROSITE" id="PS52034">
    <property type="entry name" value="PEPTIDASE_M32"/>
    <property type="match status" value="1"/>
</dbReference>
<proteinExistence type="predicted"/>
<evidence type="ECO:0000256" key="1">
    <source>
        <dbReference type="PIRSR" id="PIRSR006615-2"/>
    </source>
</evidence>
<dbReference type="SUPFAM" id="SSF55486">
    <property type="entry name" value="Metalloproteases ('zincins'), catalytic domain"/>
    <property type="match status" value="1"/>
</dbReference>
<evidence type="ECO:0000313" key="2">
    <source>
        <dbReference type="EMBL" id="CUG04174.1"/>
    </source>
</evidence>
<dbReference type="Proteomes" id="UP000051952">
    <property type="component" value="Unassembled WGS sequence"/>
</dbReference>
<reference evidence="3" key="1">
    <citation type="submission" date="2015-09" db="EMBL/GenBank/DDBJ databases">
        <authorList>
            <consortium name="Pathogen Informatics"/>
        </authorList>
    </citation>
    <scope>NUCLEOTIDE SEQUENCE [LARGE SCALE GENOMIC DNA]</scope>
    <source>
        <strain evidence="3">Lake Konstanz</strain>
    </source>
</reference>
<dbReference type="GO" id="GO:0006508">
    <property type="term" value="P:proteolysis"/>
    <property type="evidence" value="ECO:0007669"/>
    <property type="project" value="InterPro"/>
</dbReference>
<keyword evidence="3" id="KW-1185">Reference proteome</keyword>
<dbReference type="AlphaFoldDB" id="A0A0S4IZ28"/>
<feature type="active site" description="Proton donor/acceptor" evidence="1">
    <location>
        <position position="308"/>
    </location>
</feature>
<accession>A0A0S4IZ28</accession>
<keyword evidence="2" id="KW-0645">Protease</keyword>
<dbReference type="PANTHER" id="PTHR34217">
    <property type="entry name" value="METAL-DEPENDENT CARBOXYPEPTIDASE"/>
    <property type="match status" value="1"/>
</dbReference>